<evidence type="ECO:0000313" key="2">
    <source>
        <dbReference type="EMBL" id="WXB14672.1"/>
    </source>
</evidence>
<dbReference type="RefSeq" id="WP_394824297.1">
    <property type="nucleotide sequence ID" value="NZ_CP089984.1"/>
</dbReference>
<reference evidence="2 3" key="1">
    <citation type="submission" date="2021-12" db="EMBL/GenBank/DDBJ databases">
        <title>Discovery of the Pendulisporaceae a myxobacterial family with distinct sporulation behavior and unique specialized metabolism.</title>
        <authorList>
            <person name="Garcia R."/>
            <person name="Popoff A."/>
            <person name="Bader C.D."/>
            <person name="Loehr J."/>
            <person name="Walesch S."/>
            <person name="Walt C."/>
            <person name="Boldt J."/>
            <person name="Bunk B."/>
            <person name="Haeckl F.J.F.P.J."/>
            <person name="Gunesch A.P."/>
            <person name="Birkelbach J."/>
            <person name="Nuebel U."/>
            <person name="Pietschmann T."/>
            <person name="Bach T."/>
            <person name="Mueller R."/>
        </authorList>
    </citation>
    <scope>NUCLEOTIDE SEQUENCE [LARGE SCALE GENOMIC DNA]</scope>
    <source>
        <strain evidence="2 3">MSr11954</strain>
    </source>
</reference>
<keyword evidence="1" id="KW-0732">Signal</keyword>
<feature type="chain" id="PRO_5047432194" evidence="1">
    <location>
        <begin position="20"/>
        <end position="341"/>
    </location>
</feature>
<accession>A0ABZ2LV93</accession>
<evidence type="ECO:0000256" key="1">
    <source>
        <dbReference type="SAM" id="SignalP"/>
    </source>
</evidence>
<dbReference type="EMBL" id="CP089984">
    <property type="protein sequence ID" value="WXB14672.1"/>
    <property type="molecule type" value="Genomic_DNA"/>
</dbReference>
<feature type="signal peptide" evidence="1">
    <location>
        <begin position="1"/>
        <end position="19"/>
    </location>
</feature>
<protein>
    <submittedName>
        <fullName evidence="2">Uncharacterized protein</fullName>
    </submittedName>
</protein>
<organism evidence="2 3">
    <name type="scientific">Pendulispora albinea</name>
    <dbReference type="NCBI Taxonomy" id="2741071"/>
    <lineage>
        <taxon>Bacteria</taxon>
        <taxon>Pseudomonadati</taxon>
        <taxon>Myxococcota</taxon>
        <taxon>Myxococcia</taxon>
        <taxon>Myxococcales</taxon>
        <taxon>Sorangiineae</taxon>
        <taxon>Pendulisporaceae</taxon>
        <taxon>Pendulispora</taxon>
    </lineage>
</organism>
<evidence type="ECO:0000313" key="3">
    <source>
        <dbReference type="Proteomes" id="UP001370348"/>
    </source>
</evidence>
<keyword evidence="3" id="KW-1185">Reference proteome</keyword>
<proteinExistence type="predicted"/>
<gene>
    <name evidence="2" type="ORF">LZC94_43475</name>
</gene>
<sequence length="341" mass="35735">MAASATFLMLFAVSPGAAAGTARPTSWWVDSASCENWSTALARAITLACDAAGHTCEVSAQRIATADARQLTLHCSGTDHWTLEAHDGVGTGLWHIEVQGDTDERLRAAALWVARSDVAMADSAYDAIPANAKLVTPSNENRDTAPNKDMAPGPNVGGISLAGQILFLPKGPYSAPSFLMYGGALRIMDSGNTFSWLLPRVVRLFLAFSGEYGGPDSVSVGGYENDSNFIRFRLGPGVAWTVPGTRNAVSLWLEGGVGYARRDWVYSTAPASTPGGTPSSSPSSDSQHRALAYGQLGTTVQIPLEGNIHPLASIGIGVTGPNSYTGVVYGTLAIGCAWNAW</sequence>
<name>A0ABZ2LV93_9BACT</name>
<dbReference type="Proteomes" id="UP001370348">
    <property type="component" value="Chromosome"/>
</dbReference>